<gene>
    <name evidence="2" type="ORF">QYE76_063476</name>
    <name evidence="3" type="ORF">QYE76_063478</name>
</gene>
<keyword evidence="4" id="KW-1185">Reference proteome</keyword>
<dbReference type="GO" id="GO:0004523">
    <property type="term" value="F:RNA-DNA hybrid ribonuclease activity"/>
    <property type="evidence" value="ECO:0007669"/>
    <property type="project" value="InterPro"/>
</dbReference>
<reference evidence="2" key="1">
    <citation type="submission" date="2023-07" db="EMBL/GenBank/DDBJ databases">
        <title>A chromosome-level genome assembly of Lolium multiflorum.</title>
        <authorList>
            <person name="Chen Y."/>
            <person name="Copetti D."/>
            <person name="Kolliker R."/>
            <person name="Studer B."/>
        </authorList>
    </citation>
    <scope>NUCLEOTIDE SEQUENCE</scope>
    <source>
        <strain evidence="2">02402/16</strain>
        <tissue evidence="2">Leaf</tissue>
    </source>
</reference>
<dbReference type="AlphaFoldDB" id="A0AAD8S688"/>
<dbReference type="EMBL" id="JAUUTY010000004">
    <property type="protein sequence ID" value="KAK1645673.1"/>
    <property type="molecule type" value="Genomic_DNA"/>
</dbReference>
<name>A0AAD8S688_LOLMU</name>
<protein>
    <recommendedName>
        <fullName evidence="1">RNase H type-1 domain-containing protein</fullName>
    </recommendedName>
</protein>
<dbReference type="InterPro" id="IPR052929">
    <property type="entry name" value="RNase_H-like_EbsB-rel"/>
</dbReference>
<sequence>MHGDDKASVAASVPYLRSYIDSFRMYAYTPVSPSDLKGKTSAEVPKPLPEGRVIASEWSPREEGHIKVNVDAGWNPTSKRTGIGIIARNSQGRVLRTEWKHVDSCVSAEEAEVLACLEGLGHLIQYFAGQGILETDCLRVVQVLNANDRDRSECWNLYMQAQDILRVYGGIRVVKVGRLGNAAAHSLASLGKSGASESLCNAAPPCVAEIVANDVT</sequence>
<dbReference type="Proteomes" id="UP001231189">
    <property type="component" value="Unassembled WGS sequence"/>
</dbReference>
<comment type="caution">
    <text evidence="2">The sequence shown here is derived from an EMBL/GenBank/DDBJ whole genome shotgun (WGS) entry which is preliminary data.</text>
</comment>
<dbReference type="InterPro" id="IPR036397">
    <property type="entry name" value="RNaseH_sf"/>
</dbReference>
<dbReference type="PANTHER" id="PTHR47074:SF73">
    <property type="entry name" value="OS04G0448401 PROTEIN"/>
    <property type="match status" value="1"/>
</dbReference>
<dbReference type="CDD" id="cd06222">
    <property type="entry name" value="RNase_H_like"/>
    <property type="match status" value="1"/>
</dbReference>
<proteinExistence type="predicted"/>
<dbReference type="Pfam" id="PF13456">
    <property type="entry name" value="RVT_3"/>
    <property type="match status" value="1"/>
</dbReference>
<feature type="domain" description="RNase H type-1" evidence="1">
    <location>
        <begin position="69"/>
        <end position="189"/>
    </location>
</feature>
<dbReference type="GO" id="GO:0003676">
    <property type="term" value="F:nucleic acid binding"/>
    <property type="evidence" value="ECO:0007669"/>
    <property type="project" value="InterPro"/>
</dbReference>
<accession>A0AAD8S688</accession>
<dbReference type="Gene3D" id="3.30.420.10">
    <property type="entry name" value="Ribonuclease H-like superfamily/Ribonuclease H"/>
    <property type="match status" value="1"/>
</dbReference>
<dbReference type="EMBL" id="JAUUTY010000004">
    <property type="protein sequence ID" value="KAK1645671.1"/>
    <property type="molecule type" value="Genomic_DNA"/>
</dbReference>
<dbReference type="PANTHER" id="PTHR47074">
    <property type="entry name" value="BNAC02G40300D PROTEIN"/>
    <property type="match status" value="1"/>
</dbReference>
<dbReference type="InterPro" id="IPR012337">
    <property type="entry name" value="RNaseH-like_sf"/>
</dbReference>
<dbReference type="SUPFAM" id="SSF53098">
    <property type="entry name" value="Ribonuclease H-like"/>
    <property type="match status" value="1"/>
</dbReference>
<evidence type="ECO:0000259" key="1">
    <source>
        <dbReference type="Pfam" id="PF13456"/>
    </source>
</evidence>
<evidence type="ECO:0000313" key="4">
    <source>
        <dbReference type="Proteomes" id="UP001231189"/>
    </source>
</evidence>
<evidence type="ECO:0000313" key="3">
    <source>
        <dbReference type="EMBL" id="KAK1645673.1"/>
    </source>
</evidence>
<evidence type="ECO:0000313" key="2">
    <source>
        <dbReference type="EMBL" id="KAK1645671.1"/>
    </source>
</evidence>
<organism evidence="2 4">
    <name type="scientific">Lolium multiflorum</name>
    <name type="common">Italian ryegrass</name>
    <name type="synonym">Lolium perenne subsp. multiflorum</name>
    <dbReference type="NCBI Taxonomy" id="4521"/>
    <lineage>
        <taxon>Eukaryota</taxon>
        <taxon>Viridiplantae</taxon>
        <taxon>Streptophyta</taxon>
        <taxon>Embryophyta</taxon>
        <taxon>Tracheophyta</taxon>
        <taxon>Spermatophyta</taxon>
        <taxon>Magnoliopsida</taxon>
        <taxon>Liliopsida</taxon>
        <taxon>Poales</taxon>
        <taxon>Poaceae</taxon>
        <taxon>BOP clade</taxon>
        <taxon>Pooideae</taxon>
        <taxon>Poodae</taxon>
        <taxon>Poeae</taxon>
        <taxon>Poeae Chloroplast Group 2 (Poeae type)</taxon>
        <taxon>Loliodinae</taxon>
        <taxon>Loliinae</taxon>
        <taxon>Lolium</taxon>
    </lineage>
</organism>
<dbReference type="InterPro" id="IPR002156">
    <property type="entry name" value="RNaseH_domain"/>
</dbReference>
<dbReference type="InterPro" id="IPR044730">
    <property type="entry name" value="RNase_H-like_dom_plant"/>
</dbReference>